<dbReference type="EMBL" id="NRSG01000513">
    <property type="protein sequence ID" value="MBK1662302.1"/>
    <property type="molecule type" value="Genomic_DNA"/>
</dbReference>
<evidence type="ECO:0000313" key="3">
    <source>
        <dbReference type="Proteomes" id="UP000697995"/>
    </source>
</evidence>
<sequence length="170" mass="17708">PPGREPTATAGTGQTPPVQRPQADSRSVLNTLERLQASRPSNQPPTGRPSPPAGTPQSGGGTPTGTASLSAGEKAGLADKISECWSVDGGGLGVRDVIVELRVEVDGGGVVRNVRANGAPPGDPRARAVYEAARRALLDPKCNPLPLPRERLAALRDTVFRFNPRDLGLR</sequence>
<dbReference type="SUPFAM" id="SSF74653">
    <property type="entry name" value="TolA/TonB C-terminal domain"/>
    <property type="match status" value="1"/>
</dbReference>
<feature type="region of interest" description="Disordered" evidence="1">
    <location>
        <begin position="1"/>
        <end position="75"/>
    </location>
</feature>
<comment type="caution">
    <text evidence="2">The sequence shown here is derived from an EMBL/GenBank/DDBJ whole genome shotgun (WGS) entry which is preliminary data.</text>
</comment>
<gene>
    <name evidence="2" type="ORF">CKO45_29390</name>
</gene>
<dbReference type="Proteomes" id="UP000697995">
    <property type="component" value="Unassembled WGS sequence"/>
</dbReference>
<protein>
    <submittedName>
        <fullName evidence="2">Uncharacterized protein</fullName>
    </submittedName>
</protein>
<reference evidence="2 3" key="1">
    <citation type="journal article" date="2020" name="Microorganisms">
        <title>Osmotic Adaptation and Compatible Solute Biosynthesis of Phototrophic Bacteria as Revealed from Genome Analyses.</title>
        <authorList>
            <person name="Imhoff J.F."/>
            <person name="Rahn T."/>
            <person name="Kunzel S."/>
            <person name="Keller A."/>
            <person name="Neulinger S.C."/>
        </authorList>
    </citation>
    <scope>NUCLEOTIDE SEQUENCE [LARGE SCALE GENOMIC DNA]</scope>
    <source>
        <strain evidence="2 3">DSM 15382</strain>
    </source>
</reference>
<feature type="compositionally biased region" description="Low complexity" evidence="1">
    <location>
        <begin position="1"/>
        <end position="17"/>
    </location>
</feature>
<organism evidence="2 3">
    <name type="scientific">Paracraurococcus ruber</name>
    <dbReference type="NCBI Taxonomy" id="77675"/>
    <lineage>
        <taxon>Bacteria</taxon>
        <taxon>Pseudomonadati</taxon>
        <taxon>Pseudomonadota</taxon>
        <taxon>Alphaproteobacteria</taxon>
        <taxon>Acetobacterales</taxon>
        <taxon>Roseomonadaceae</taxon>
        <taxon>Paracraurococcus</taxon>
    </lineage>
</organism>
<accession>A0ABS1D7R5</accession>
<keyword evidence="3" id="KW-1185">Reference proteome</keyword>
<evidence type="ECO:0000313" key="2">
    <source>
        <dbReference type="EMBL" id="MBK1662302.1"/>
    </source>
</evidence>
<proteinExistence type="predicted"/>
<evidence type="ECO:0000256" key="1">
    <source>
        <dbReference type="SAM" id="MobiDB-lite"/>
    </source>
</evidence>
<name>A0ABS1D7R5_9PROT</name>
<feature type="non-terminal residue" evidence="2">
    <location>
        <position position="1"/>
    </location>
</feature>
<feature type="compositionally biased region" description="Pro residues" evidence="1">
    <location>
        <begin position="42"/>
        <end position="54"/>
    </location>
</feature>
<dbReference type="Gene3D" id="3.30.1150.10">
    <property type="match status" value="1"/>
</dbReference>